<dbReference type="InterPro" id="IPR006164">
    <property type="entry name" value="DNA_bd_Ku70/Ku80"/>
</dbReference>
<dbReference type="NCBIfam" id="TIGR02772">
    <property type="entry name" value="Ku_bact"/>
    <property type="match status" value="1"/>
</dbReference>
<keyword evidence="2 3" id="KW-0233">DNA recombination</keyword>
<dbReference type="PANTHER" id="PTHR41251">
    <property type="entry name" value="NON-HOMOLOGOUS END JOINING PROTEIN KU"/>
    <property type="match status" value="1"/>
</dbReference>
<dbReference type="GO" id="GO:0006303">
    <property type="term" value="P:double-strand break repair via nonhomologous end joining"/>
    <property type="evidence" value="ECO:0007669"/>
    <property type="project" value="UniProtKB-UniRule"/>
</dbReference>
<comment type="function">
    <text evidence="3">With LigD forms a non-homologous end joining (NHEJ) DNA repair enzyme, which repairs dsDNA breaks with reduced fidelity. Binds linear dsDNA with 5'- and 3'- overhangs but not closed circular dsDNA nor ssDNA. Recruits and stimulates the ligase activity of LigD.</text>
</comment>
<evidence type="ECO:0000256" key="1">
    <source>
        <dbReference type="ARBA" id="ARBA00023125"/>
    </source>
</evidence>
<dbReference type="PANTHER" id="PTHR41251:SF1">
    <property type="entry name" value="NON-HOMOLOGOUS END JOINING PROTEIN KU"/>
    <property type="match status" value="1"/>
</dbReference>
<gene>
    <name evidence="3" type="primary">ku</name>
    <name evidence="6" type="ORF">ET989_08480</name>
</gene>
<dbReference type="InterPro" id="IPR009187">
    <property type="entry name" value="Prok_Ku"/>
</dbReference>
<keyword evidence="1 3" id="KW-0238">DNA-binding</keyword>
<evidence type="ECO:0000259" key="5">
    <source>
        <dbReference type="SMART" id="SM00559"/>
    </source>
</evidence>
<dbReference type="RefSeq" id="WP_131168109.1">
    <property type="nucleotide sequence ID" value="NZ_SDMQ01000007.1"/>
</dbReference>
<evidence type="ECO:0000256" key="2">
    <source>
        <dbReference type="ARBA" id="ARBA00023172"/>
    </source>
</evidence>
<evidence type="ECO:0000313" key="6">
    <source>
        <dbReference type="EMBL" id="TBT84687.1"/>
    </source>
</evidence>
<keyword evidence="7" id="KW-1185">Reference proteome</keyword>
<dbReference type="CDD" id="cd00789">
    <property type="entry name" value="KU_like"/>
    <property type="match status" value="1"/>
</dbReference>
<dbReference type="InterPro" id="IPR016194">
    <property type="entry name" value="SPOC-like_C_dom_sf"/>
</dbReference>
<organism evidence="6 7">
    <name type="scientific">Propioniciclava sinopodophylli</name>
    <dbReference type="NCBI Taxonomy" id="1837344"/>
    <lineage>
        <taxon>Bacteria</taxon>
        <taxon>Bacillati</taxon>
        <taxon>Actinomycetota</taxon>
        <taxon>Actinomycetes</taxon>
        <taxon>Propionibacteriales</taxon>
        <taxon>Propionibacteriaceae</taxon>
        <taxon>Propioniciclava</taxon>
    </lineage>
</organism>
<comment type="caution">
    <text evidence="6">The sequence shown here is derived from an EMBL/GenBank/DDBJ whole genome shotgun (WGS) entry which is preliminary data.</text>
</comment>
<dbReference type="Gene3D" id="2.40.290.10">
    <property type="match status" value="1"/>
</dbReference>
<dbReference type="Pfam" id="PF02735">
    <property type="entry name" value="Ku"/>
    <property type="match status" value="1"/>
</dbReference>
<dbReference type="FunFam" id="2.40.290.10:FF:000004">
    <property type="entry name" value="Non-homologous end joining protein Ku"/>
    <property type="match status" value="1"/>
</dbReference>
<reference evidence="6 7" key="1">
    <citation type="submission" date="2019-01" db="EMBL/GenBank/DDBJ databases">
        <title>Lactibacter flavus gen. nov., sp. nov., a novel bacterium of the family Propionibacteriaceae isolated from raw milk and dairy products.</title>
        <authorList>
            <person name="Huptas C."/>
            <person name="Wenning M."/>
            <person name="Breitenwieser F."/>
            <person name="Doll E."/>
            <person name="Von Neubeck M."/>
            <person name="Busse H.-J."/>
            <person name="Scherer S."/>
        </authorList>
    </citation>
    <scope>NUCLEOTIDE SEQUENCE [LARGE SCALE GENOMIC DNA]</scope>
    <source>
        <strain evidence="6 7">KCTC 33808</strain>
    </source>
</reference>
<dbReference type="PIRSF" id="PIRSF006493">
    <property type="entry name" value="Prok_Ku"/>
    <property type="match status" value="1"/>
</dbReference>
<protein>
    <recommendedName>
        <fullName evidence="3">Non-homologous end joining protein Ku</fullName>
    </recommendedName>
</protein>
<feature type="domain" description="Ku" evidence="5">
    <location>
        <begin position="53"/>
        <end position="181"/>
    </location>
</feature>
<keyword evidence="3" id="KW-0227">DNA damage</keyword>
<comment type="subunit">
    <text evidence="3">Homodimer. Interacts with LigD.</text>
</comment>
<sequence>MPRSLWKGAVSFGLVTIPVKLFSATEEKDVTFRQVHPADGGRIKYKRVCEVCGEEVPYGEIAKGYEAADGRMVVLEASDFDDLPLPTAKQVEIVQFVEMGEIDPTAYNKSYFLEPEGPGAKPYVLLREALKKSNKVAVVKVALRSRESLALIRAADDLLVMHTLLWPDELRDGAFAAPSDEIKAGKGEVEMAGMFIEQLTAPYDPTQFTDSYREALEQVVAAKLGDAPAVPTAAEETGEGTGDVVDLVAALKASVEAAKKRREAAAAAGAKEPAKKTKKAG</sequence>
<evidence type="ECO:0000313" key="7">
    <source>
        <dbReference type="Proteomes" id="UP000292373"/>
    </source>
</evidence>
<dbReference type="GO" id="GO:0003690">
    <property type="term" value="F:double-stranded DNA binding"/>
    <property type="evidence" value="ECO:0007669"/>
    <property type="project" value="UniProtKB-UniRule"/>
</dbReference>
<proteinExistence type="inferred from homology"/>
<comment type="similarity">
    <text evidence="3">Belongs to the prokaryotic Ku family.</text>
</comment>
<dbReference type="OrthoDB" id="9795084at2"/>
<evidence type="ECO:0000256" key="3">
    <source>
        <dbReference type="HAMAP-Rule" id="MF_01875"/>
    </source>
</evidence>
<feature type="region of interest" description="Disordered" evidence="4">
    <location>
        <begin position="262"/>
        <end position="281"/>
    </location>
</feature>
<accession>A0A4Q9KFG9</accession>
<name>A0A4Q9KFG9_9ACTN</name>
<dbReference type="HAMAP" id="MF_01875">
    <property type="entry name" value="Prokaryotic_Ku"/>
    <property type="match status" value="1"/>
</dbReference>
<evidence type="ECO:0000256" key="4">
    <source>
        <dbReference type="SAM" id="MobiDB-lite"/>
    </source>
</evidence>
<keyword evidence="3" id="KW-0234">DNA repair</keyword>
<dbReference type="GO" id="GO:0006310">
    <property type="term" value="P:DNA recombination"/>
    <property type="evidence" value="ECO:0007669"/>
    <property type="project" value="UniProtKB-KW"/>
</dbReference>
<dbReference type="SUPFAM" id="SSF100939">
    <property type="entry name" value="SPOC domain-like"/>
    <property type="match status" value="1"/>
</dbReference>
<dbReference type="EMBL" id="SDMQ01000007">
    <property type="protein sequence ID" value="TBT84687.1"/>
    <property type="molecule type" value="Genomic_DNA"/>
</dbReference>
<dbReference type="SMART" id="SM00559">
    <property type="entry name" value="Ku78"/>
    <property type="match status" value="1"/>
</dbReference>
<dbReference type="AlphaFoldDB" id="A0A4Q9KFG9"/>
<dbReference type="Proteomes" id="UP000292373">
    <property type="component" value="Unassembled WGS sequence"/>
</dbReference>